<dbReference type="EMBL" id="CAUJNA010003707">
    <property type="protein sequence ID" value="CAJ1408195.1"/>
    <property type="molecule type" value="Genomic_DNA"/>
</dbReference>
<proteinExistence type="predicted"/>
<keyword evidence="2" id="KW-1185">Reference proteome</keyword>
<evidence type="ECO:0000313" key="2">
    <source>
        <dbReference type="Proteomes" id="UP001178507"/>
    </source>
</evidence>
<dbReference type="Proteomes" id="UP001178507">
    <property type="component" value="Unassembled WGS sequence"/>
</dbReference>
<reference evidence="1" key="1">
    <citation type="submission" date="2023-08" db="EMBL/GenBank/DDBJ databases">
        <authorList>
            <person name="Chen Y."/>
            <person name="Shah S."/>
            <person name="Dougan E. K."/>
            <person name="Thang M."/>
            <person name="Chan C."/>
        </authorList>
    </citation>
    <scope>NUCLEOTIDE SEQUENCE</scope>
</reference>
<comment type="caution">
    <text evidence="1">The sequence shown here is derived from an EMBL/GenBank/DDBJ whole genome shotgun (WGS) entry which is preliminary data.</text>
</comment>
<accession>A0AA36JMD7</accession>
<name>A0AA36JMD7_9DINO</name>
<gene>
    <name evidence="1" type="ORF">EVOR1521_LOCUS29694</name>
</gene>
<dbReference type="AlphaFoldDB" id="A0AA36JMD7"/>
<organism evidence="1 2">
    <name type="scientific">Effrenium voratum</name>
    <dbReference type="NCBI Taxonomy" id="2562239"/>
    <lineage>
        <taxon>Eukaryota</taxon>
        <taxon>Sar</taxon>
        <taxon>Alveolata</taxon>
        <taxon>Dinophyceae</taxon>
        <taxon>Suessiales</taxon>
        <taxon>Symbiodiniaceae</taxon>
        <taxon>Effrenium</taxon>
    </lineage>
</organism>
<evidence type="ECO:0000313" key="1">
    <source>
        <dbReference type="EMBL" id="CAJ1408195.1"/>
    </source>
</evidence>
<sequence>MGDSHPRIRYQTLPGNASFDPLSSSDADVSDSLEYDIITPVGSTEGNFSYFLVYTKSVLVEQSTPVALSLVEASELFRVLGLTFSDYDLDEEELGGTLTWSAPQVMGEIVSYQIYLGYLDDQNLTLHDSLLTSVPSDQLTFVVPPDTATNGTSHLFIHSTSETVEHRTPSVVEFFDAEASVTGVRFTDLDLDANELGGDFSWTPPRVPDRVQADGQGICWG</sequence>
<protein>
    <submittedName>
        <fullName evidence="1">Uncharacterized protein</fullName>
    </submittedName>
</protein>